<evidence type="ECO:0000313" key="2">
    <source>
        <dbReference type="EMBL" id="PMD50156.1"/>
    </source>
</evidence>
<evidence type="ECO:0000256" key="1">
    <source>
        <dbReference type="SAM" id="MobiDB-lite"/>
    </source>
</evidence>
<dbReference type="RefSeq" id="XP_024727060.1">
    <property type="nucleotide sequence ID" value="XM_024876255.1"/>
</dbReference>
<dbReference type="STRING" id="1095630.A0A2J6SHA6"/>
<dbReference type="GeneID" id="36584334"/>
<gene>
    <name evidence="2" type="ORF">K444DRAFT_546773</name>
</gene>
<reference evidence="2 3" key="1">
    <citation type="submission" date="2016-04" db="EMBL/GenBank/DDBJ databases">
        <title>A degradative enzymes factory behind the ericoid mycorrhizal symbiosis.</title>
        <authorList>
            <consortium name="DOE Joint Genome Institute"/>
            <person name="Martino E."/>
            <person name="Morin E."/>
            <person name="Grelet G."/>
            <person name="Kuo A."/>
            <person name="Kohler A."/>
            <person name="Daghino S."/>
            <person name="Barry K."/>
            <person name="Choi C."/>
            <person name="Cichocki N."/>
            <person name="Clum A."/>
            <person name="Copeland A."/>
            <person name="Hainaut M."/>
            <person name="Haridas S."/>
            <person name="Labutti K."/>
            <person name="Lindquist E."/>
            <person name="Lipzen A."/>
            <person name="Khouja H.-R."/>
            <person name="Murat C."/>
            <person name="Ohm R."/>
            <person name="Olson A."/>
            <person name="Spatafora J."/>
            <person name="Veneault-Fourrey C."/>
            <person name="Henrissat B."/>
            <person name="Grigoriev I."/>
            <person name="Martin F."/>
            <person name="Perotto S."/>
        </authorList>
    </citation>
    <scope>NUCLEOTIDE SEQUENCE [LARGE SCALE GENOMIC DNA]</scope>
    <source>
        <strain evidence="2 3">E</strain>
    </source>
</reference>
<dbReference type="Proteomes" id="UP000235371">
    <property type="component" value="Unassembled WGS sequence"/>
</dbReference>
<proteinExistence type="predicted"/>
<feature type="compositionally biased region" description="Low complexity" evidence="1">
    <location>
        <begin position="130"/>
        <end position="143"/>
    </location>
</feature>
<accession>A0A2J6SHA6</accession>
<feature type="compositionally biased region" description="Polar residues" evidence="1">
    <location>
        <begin position="144"/>
        <end position="161"/>
    </location>
</feature>
<sequence length="185" mass="18731">PAVCYALCNNCYIEAQKVGKSPALCSSGSAFESELSACESCVQANGDSTKATLQTYVSPEFAPFITFCNAQPPAQPIVESTSIQVNTPPAVTHSVVVATEQAPTPTISVGVTRTNTPTPSPSPATPPSSPSSTNSQPFSQTSTNLGASTSAPSQIPPGSNAGNHLNPSMAFAGFIAGMLALALAL</sequence>
<feature type="region of interest" description="Disordered" evidence="1">
    <location>
        <begin position="102"/>
        <end position="161"/>
    </location>
</feature>
<dbReference type="EMBL" id="KZ613913">
    <property type="protein sequence ID" value="PMD50156.1"/>
    <property type="molecule type" value="Genomic_DNA"/>
</dbReference>
<feature type="compositionally biased region" description="Polar residues" evidence="1">
    <location>
        <begin position="102"/>
        <end position="111"/>
    </location>
</feature>
<evidence type="ECO:0000313" key="3">
    <source>
        <dbReference type="Proteomes" id="UP000235371"/>
    </source>
</evidence>
<feature type="compositionally biased region" description="Pro residues" evidence="1">
    <location>
        <begin position="118"/>
        <end position="129"/>
    </location>
</feature>
<organism evidence="2 3">
    <name type="scientific">Hyaloscypha bicolor E</name>
    <dbReference type="NCBI Taxonomy" id="1095630"/>
    <lineage>
        <taxon>Eukaryota</taxon>
        <taxon>Fungi</taxon>
        <taxon>Dikarya</taxon>
        <taxon>Ascomycota</taxon>
        <taxon>Pezizomycotina</taxon>
        <taxon>Leotiomycetes</taxon>
        <taxon>Helotiales</taxon>
        <taxon>Hyaloscyphaceae</taxon>
        <taxon>Hyaloscypha</taxon>
        <taxon>Hyaloscypha bicolor</taxon>
    </lineage>
</organism>
<dbReference type="AlphaFoldDB" id="A0A2J6SHA6"/>
<protein>
    <submittedName>
        <fullName evidence="2">Uncharacterized protein</fullName>
    </submittedName>
</protein>
<dbReference type="OrthoDB" id="5414836at2759"/>
<feature type="non-terminal residue" evidence="2">
    <location>
        <position position="1"/>
    </location>
</feature>
<dbReference type="PANTHER" id="PTHR38122">
    <property type="entry name" value="GLYCOPROTEIN X"/>
    <property type="match status" value="1"/>
</dbReference>
<name>A0A2J6SHA6_9HELO</name>
<dbReference type="PANTHER" id="PTHR38122:SF1">
    <property type="entry name" value="GLYCOPROTEIN X"/>
    <property type="match status" value="1"/>
</dbReference>
<dbReference type="InParanoid" id="A0A2J6SHA6"/>
<keyword evidence="3" id="KW-1185">Reference proteome</keyword>